<feature type="transmembrane region" description="Helical" evidence="1">
    <location>
        <begin position="215"/>
        <end position="237"/>
    </location>
</feature>
<feature type="transmembrane region" description="Helical" evidence="1">
    <location>
        <begin position="175"/>
        <end position="195"/>
    </location>
</feature>
<dbReference type="PROSITE" id="PS50887">
    <property type="entry name" value="GGDEF"/>
    <property type="match status" value="1"/>
</dbReference>
<dbReference type="InterPro" id="IPR001633">
    <property type="entry name" value="EAL_dom"/>
</dbReference>
<dbReference type="Proteomes" id="UP000001225">
    <property type="component" value="Chromosome"/>
</dbReference>
<dbReference type="KEGG" id="bpt:Bpet1363"/>
<sequence>MLDGSYDSLLVLFSLAVAILASYTTLVVAGRIATSSGRPARWWLAGGACTMGIGIWSMHFIGMLAFDLPIDLGYDLLITLLSLLFAVAASAFALWIVTQETLSYRLLAAGALVMGVGVAGMHYTGMASMRMMPGIVYDTTLLGLSVLVAIAGSAAAIWCAFVLRRRSAKVDQLRIGAAAVMGLTIAGMHYIGMAAAEFPAGSICGAAQGGVQTYWLGLTIILATLAILAIALIVSVLDQRMESRTALLAKELADANQELTYLALHDNLTKLPNRVLLEDRLGQAMERARREKIRFALMFMDLDGFKAVNDVYGHLMGDMLLVAAAGRIVENTRGSDTVARVGGDEFVVLAQVDEPTDAGVLASKLVAAIGEPYLVNGHELHVSTSIGIAIYPGNGESQDELLTNADAAMYHVKGTGRDDYCFFEASMTANAHGQVQLLQDLRMALKRNELVLYYQPKFTAPHGPITGLEALLRWKHPAHGMLGPVSFIPLAEKTGLIVPIGEWVLNEACRQMAEWRDDGREDWTIAVNLSAVQLAHSGLVEAVRGALDRHGLEPHRLVLEITESTAMRDVDSSQTILQRLHDIGVRISIDDFGTGYSSLLYLKRLPASELKIDRCFVHDLACGTEDAAIVSAIVALGQTLDLRVVAEGVETAEQQEFLTSLGCDTLQGYLLAYPMQADEVIVLSNNGELPDNKPAAPDEMELV</sequence>
<evidence type="ECO:0000259" key="3">
    <source>
        <dbReference type="PROSITE" id="PS50887"/>
    </source>
</evidence>
<dbReference type="EMBL" id="AM902716">
    <property type="protein sequence ID" value="CAP41698.1"/>
    <property type="molecule type" value="Genomic_DNA"/>
</dbReference>
<feature type="domain" description="EAL" evidence="2">
    <location>
        <begin position="434"/>
        <end position="688"/>
    </location>
</feature>
<dbReference type="PROSITE" id="PS50924">
    <property type="entry name" value="MHYT"/>
    <property type="match status" value="1"/>
</dbReference>
<proteinExistence type="predicted"/>
<dbReference type="FunFam" id="3.20.20.450:FF:000001">
    <property type="entry name" value="Cyclic di-GMP phosphodiesterase yahA"/>
    <property type="match status" value="1"/>
</dbReference>
<dbReference type="Pfam" id="PF00990">
    <property type="entry name" value="GGDEF"/>
    <property type="match status" value="1"/>
</dbReference>
<dbReference type="CDD" id="cd01948">
    <property type="entry name" value="EAL"/>
    <property type="match status" value="1"/>
</dbReference>
<reference evidence="5 6" key="1">
    <citation type="journal article" date="2008" name="BMC Genomics">
        <title>The missing link: Bordetella petrii is endowed with both the metabolic versatility of environmental bacteria and virulence traits of pathogenic Bordetellae.</title>
        <authorList>
            <person name="Gross R."/>
            <person name="Guzman C.A."/>
            <person name="Sebaihia M."/>
            <person name="Martins Dos Santos V.A."/>
            <person name="Pieper D.H."/>
            <person name="Koebnik R."/>
            <person name="Lechner M."/>
            <person name="Bartels D."/>
            <person name="Buhrmester J."/>
            <person name="Choudhuri J.V."/>
            <person name="Ebensen T."/>
            <person name="Gaigalat L."/>
            <person name="Herrmann S."/>
            <person name="Khachane A.N."/>
            <person name="Larisch C."/>
            <person name="Link S."/>
            <person name="Linke B."/>
            <person name="Meyer F."/>
            <person name="Mormann S."/>
            <person name="Nakunst D."/>
            <person name="Rueckert C."/>
            <person name="Schneiker-Bekel S."/>
            <person name="Schulze K."/>
            <person name="Vorhoelter F.J."/>
            <person name="Yevsa T."/>
            <person name="Engle J.T."/>
            <person name="Goldman W.E."/>
            <person name="Puehler A."/>
            <person name="Goebel U.B."/>
            <person name="Goesmann A."/>
            <person name="Bloecker H."/>
            <person name="Kaiser O."/>
            <person name="Martinez-Arias R."/>
        </authorList>
    </citation>
    <scope>NUCLEOTIDE SEQUENCE [LARGE SCALE GENOMIC DNA]</scope>
    <source>
        <strain evidence="6">ATCC BAA-461 / DSM 12804 / CCUG 43448 / CIP 107267 / Se-1111R</strain>
    </source>
</reference>
<organism evidence="5 6">
    <name type="scientific">Bordetella petrii (strain ATCC BAA-461 / DSM 12804 / CCUG 43448 / CIP 107267 / Se-1111R)</name>
    <dbReference type="NCBI Taxonomy" id="340100"/>
    <lineage>
        <taxon>Bacteria</taxon>
        <taxon>Pseudomonadati</taxon>
        <taxon>Pseudomonadota</taxon>
        <taxon>Betaproteobacteria</taxon>
        <taxon>Burkholderiales</taxon>
        <taxon>Alcaligenaceae</taxon>
        <taxon>Bordetella</taxon>
    </lineage>
</organism>
<dbReference type="SUPFAM" id="SSF141868">
    <property type="entry name" value="EAL domain-like"/>
    <property type="match status" value="1"/>
</dbReference>
<evidence type="ECO:0000259" key="2">
    <source>
        <dbReference type="PROSITE" id="PS50883"/>
    </source>
</evidence>
<feature type="transmembrane region" description="Helical" evidence="1">
    <location>
        <begin position="143"/>
        <end position="163"/>
    </location>
</feature>
<name>A9IE75_BORPD</name>
<evidence type="ECO:0000313" key="6">
    <source>
        <dbReference type="Proteomes" id="UP000001225"/>
    </source>
</evidence>
<dbReference type="SUPFAM" id="SSF55073">
    <property type="entry name" value="Nucleotide cyclase"/>
    <property type="match status" value="1"/>
</dbReference>
<keyword evidence="6" id="KW-1185">Reference proteome</keyword>
<dbReference type="InterPro" id="IPR043128">
    <property type="entry name" value="Rev_trsase/Diguanyl_cyclase"/>
</dbReference>
<keyword evidence="1" id="KW-0472">Membrane</keyword>
<dbReference type="InterPro" id="IPR052155">
    <property type="entry name" value="Biofilm_reg_signaling"/>
</dbReference>
<dbReference type="GO" id="GO:0016020">
    <property type="term" value="C:membrane"/>
    <property type="evidence" value="ECO:0007669"/>
    <property type="project" value="UniProtKB-UniRule"/>
</dbReference>
<feature type="transmembrane region" description="Helical" evidence="1">
    <location>
        <begin position="42"/>
        <end position="66"/>
    </location>
</feature>
<dbReference type="NCBIfam" id="TIGR00254">
    <property type="entry name" value="GGDEF"/>
    <property type="match status" value="1"/>
</dbReference>
<evidence type="ECO:0000259" key="4">
    <source>
        <dbReference type="PROSITE" id="PS50924"/>
    </source>
</evidence>
<gene>
    <name evidence="5" type="ordered locus">Bpet1363</name>
</gene>
<feature type="domain" description="MHYT" evidence="4">
    <location>
        <begin position="6"/>
        <end position="199"/>
    </location>
</feature>
<evidence type="ECO:0000256" key="1">
    <source>
        <dbReference type="PROSITE-ProRule" id="PRU00244"/>
    </source>
</evidence>
<dbReference type="Pfam" id="PF00563">
    <property type="entry name" value="EAL"/>
    <property type="match status" value="1"/>
</dbReference>
<dbReference type="Gene3D" id="3.20.20.450">
    <property type="entry name" value="EAL domain"/>
    <property type="match status" value="1"/>
</dbReference>
<accession>A9IE75</accession>
<dbReference type="PANTHER" id="PTHR44757">
    <property type="entry name" value="DIGUANYLATE CYCLASE DGCP"/>
    <property type="match status" value="1"/>
</dbReference>
<evidence type="ECO:0000313" key="5">
    <source>
        <dbReference type="EMBL" id="CAP41698.1"/>
    </source>
</evidence>
<dbReference type="eggNOG" id="COG5001">
    <property type="taxonomic scope" value="Bacteria"/>
</dbReference>
<protein>
    <submittedName>
        <fullName evidence="5">Probable signalling protein</fullName>
    </submittedName>
</protein>
<dbReference type="InterPro" id="IPR005330">
    <property type="entry name" value="MHYT_dom"/>
</dbReference>
<dbReference type="Gene3D" id="3.30.70.270">
    <property type="match status" value="1"/>
</dbReference>
<keyword evidence="1" id="KW-0812">Transmembrane</keyword>
<dbReference type="AlphaFoldDB" id="A9IE75"/>
<feature type="transmembrane region" description="Helical" evidence="1">
    <location>
        <begin position="72"/>
        <end position="97"/>
    </location>
</feature>
<dbReference type="CDD" id="cd01949">
    <property type="entry name" value="GGDEF"/>
    <property type="match status" value="1"/>
</dbReference>
<dbReference type="eggNOG" id="COG3300">
    <property type="taxonomic scope" value="Bacteria"/>
</dbReference>
<dbReference type="PROSITE" id="PS50883">
    <property type="entry name" value="EAL"/>
    <property type="match status" value="1"/>
</dbReference>
<dbReference type="PANTHER" id="PTHR44757:SF2">
    <property type="entry name" value="BIOFILM ARCHITECTURE MAINTENANCE PROTEIN MBAA"/>
    <property type="match status" value="1"/>
</dbReference>
<feature type="transmembrane region" description="Helical" evidence="1">
    <location>
        <begin position="6"/>
        <end position="30"/>
    </location>
</feature>
<dbReference type="STRING" id="94624.Bpet1363"/>
<feature type="domain" description="GGDEF" evidence="3">
    <location>
        <begin position="293"/>
        <end position="425"/>
    </location>
</feature>
<dbReference type="InterPro" id="IPR035919">
    <property type="entry name" value="EAL_sf"/>
</dbReference>
<keyword evidence="1" id="KW-1133">Transmembrane helix</keyword>
<dbReference type="InterPro" id="IPR029787">
    <property type="entry name" value="Nucleotide_cyclase"/>
</dbReference>
<feature type="transmembrane region" description="Helical" evidence="1">
    <location>
        <begin position="104"/>
        <end position="123"/>
    </location>
</feature>
<dbReference type="Pfam" id="PF03707">
    <property type="entry name" value="MHYT"/>
    <property type="match status" value="3"/>
</dbReference>
<dbReference type="SMART" id="SM00052">
    <property type="entry name" value="EAL"/>
    <property type="match status" value="1"/>
</dbReference>
<dbReference type="SMART" id="SM00267">
    <property type="entry name" value="GGDEF"/>
    <property type="match status" value="1"/>
</dbReference>
<dbReference type="InterPro" id="IPR000160">
    <property type="entry name" value="GGDEF_dom"/>
</dbReference>